<feature type="domain" description="SRCR" evidence="12">
    <location>
        <begin position="418"/>
        <end position="518"/>
    </location>
</feature>
<accession>A0A6P7Y6H0</accession>
<evidence type="ECO:0000256" key="7">
    <source>
        <dbReference type="ARBA" id="ARBA00023180"/>
    </source>
</evidence>
<comment type="function">
    <text evidence="8">Binds to extracellular matrix proteins. Binds to pathogen-associated molecular patterns (PAMPs) present on the cell walls of Gram-positive and Gram-negative bacteria and fungi, behaving as a pattern recognition receptor (PRR). Induces bacterial and fungal aggregation and subsequent inhibition of PAMP-induced cytokine release. Does not possess intrinsic bactericidal activity. May play a role in the innate defense and homeostasis of certain epithelial surfaces.</text>
</comment>
<dbReference type="PRINTS" id="PR00258">
    <property type="entry name" value="SPERACTRCPTR"/>
</dbReference>
<dbReference type="OrthoDB" id="536948at2759"/>
<comment type="subunit">
    <text evidence="9">Interacts with LGALS1 and laminin.</text>
</comment>
<feature type="disulfide bond" evidence="11">
    <location>
        <begin position="443"/>
        <end position="507"/>
    </location>
</feature>
<keyword evidence="3" id="KW-0732">Signal</keyword>
<feature type="disulfide bond" evidence="11">
    <location>
        <begin position="270"/>
        <end position="280"/>
    </location>
</feature>
<dbReference type="GeneID" id="115471028"/>
<organism evidence="13 14">
    <name type="scientific">Microcaecilia unicolor</name>
    <dbReference type="NCBI Taxonomy" id="1415580"/>
    <lineage>
        <taxon>Eukaryota</taxon>
        <taxon>Metazoa</taxon>
        <taxon>Chordata</taxon>
        <taxon>Craniata</taxon>
        <taxon>Vertebrata</taxon>
        <taxon>Euteleostomi</taxon>
        <taxon>Amphibia</taxon>
        <taxon>Gymnophiona</taxon>
        <taxon>Siphonopidae</taxon>
        <taxon>Microcaecilia</taxon>
    </lineage>
</organism>
<evidence type="ECO:0000256" key="1">
    <source>
        <dbReference type="ARBA" id="ARBA00004613"/>
    </source>
</evidence>
<dbReference type="PANTHER" id="PTHR48071">
    <property type="entry name" value="SRCR DOMAIN-CONTAINING PROTEIN"/>
    <property type="match status" value="1"/>
</dbReference>
<dbReference type="InParanoid" id="A0A6P7Y6H0"/>
<proteinExistence type="predicted"/>
<evidence type="ECO:0000313" key="14">
    <source>
        <dbReference type="RefSeq" id="XP_030060558.1"/>
    </source>
</evidence>
<feature type="disulfide bond" evidence="11">
    <location>
        <begin position="378"/>
        <end position="388"/>
    </location>
</feature>
<keyword evidence="13" id="KW-1185">Reference proteome</keyword>
<dbReference type="PROSITE" id="PS00420">
    <property type="entry name" value="SRCR_1"/>
    <property type="match status" value="5"/>
</dbReference>
<evidence type="ECO:0000256" key="5">
    <source>
        <dbReference type="ARBA" id="ARBA00023157"/>
    </source>
</evidence>
<evidence type="ECO:0000313" key="13">
    <source>
        <dbReference type="Proteomes" id="UP000515156"/>
    </source>
</evidence>
<feature type="disulfide bond" evidence="11">
    <location>
        <begin position="109"/>
        <end position="173"/>
    </location>
</feature>
<evidence type="ECO:0000256" key="3">
    <source>
        <dbReference type="ARBA" id="ARBA00022729"/>
    </source>
</evidence>
<dbReference type="GO" id="GO:0004252">
    <property type="term" value="F:serine-type endopeptidase activity"/>
    <property type="evidence" value="ECO:0007669"/>
    <property type="project" value="TreeGrafter"/>
</dbReference>
<evidence type="ECO:0000259" key="12">
    <source>
        <dbReference type="PROSITE" id="PS50287"/>
    </source>
</evidence>
<dbReference type="Proteomes" id="UP000515156">
    <property type="component" value="Chromosome 5"/>
</dbReference>
<gene>
    <name evidence="14" type="primary">LOC115471028</name>
</gene>
<feature type="disulfide bond" evidence="11">
    <location>
        <begin position="334"/>
        <end position="398"/>
    </location>
</feature>
<feature type="disulfide bond" evidence="11">
    <location>
        <begin position="122"/>
        <end position="183"/>
    </location>
</feature>
<feature type="disulfide bond" evidence="11">
    <location>
        <begin position="226"/>
        <end position="290"/>
    </location>
</feature>
<comment type="caution">
    <text evidence="11">Lacks conserved residue(s) required for the propagation of feature annotation.</text>
</comment>
<feature type="disulfide bond" evidence="11">
    <location>
        <begin position="456"/>
        <end position="517"/>
    </location>
</feature>
<keyword evidence="4" id="KW-0677">Repeat</keyword>
<evidence type="ECO:0000256" key="4">
    <source>
        <dbReference type="ARBA" id="ARBA00022737"/>
    </source>
</evidence>
<dbReference type="GO" id="GO:0005886">
    <property type="term" value="C:plasma membrane"/>
    <property type="evidence" value="ECO:0007669"/>
    <property type="project" value="TreeGrafter"/>
</dbReference>
<evidence type="ECO:0000256" key="9">
    <source>
        <dbReference type="ARBA" id="ARBA00064153"/>
    </source>
</evidence>
<evidence type="ECO:0000256" key="2">
    <source>
        <dbReference type="ARBA" id="ARBA00022525"/>
    </source>
</evidence>
<comment type="subcellular location">
    <subcellularLocation>
        <location evidence="1">Secreted</location>
    </subcellularLocation>
</comment>
<dbReference type="Pfam" id="PF00530">
    <property type="entry name" value="SRCR"/>
    <property type="match status" value="5"/>
</dbReference>
<feature type="disulfide bond" evidence="11">
    <location>
        <begin position="239"/>
        <end position="300"/>
    </location>
</feature>
<feature type="domain" description="SRCR" evidence="12">
    <location>
        <begin position="201"/>
        <end position="301"/>
    </location>
</feature>
<dbReference type="SUPFAM" id="SSF56487">
    <property type="entry name" value="SRCR-like"/>
    <property type="match status" value="5"/>
</dbReference>
<feature type="disulfide bond" evidence="11">
    <location>
        <begin position="487"/>
        <end position="497"/>
    </location>
</feature>
<dbReference type="RefSeq" id="XP_030060558.1">
    <property type="nucleotide sequence ID" value="XM_030204698.1"/>
</dbReference>
<keyword evidence="2" id="KW-0964">Secreted</keyword>
<dbReference type="PANTHER" id="PTHR48071:SF15">
    <property type="entry name" value="SRCR DOMAIN-CONTAINING PROTEIN"/>
    <property type="match status" value="1"/>
</dbReference>
<evidence type="ECO:0000256" key="10">
    <source>
        <dbReference type="ARBA" id="ARBA00069168"/>
    </source>
</evidence>
<feature type="disulfide bond" evidence="11">
    <location>
        <begin position="153"/>
        <end position="163"/>
    </location>
</feature>
<dbReference type="PROSITE" id="PS50287">
    <property type="entry name" value="SRCR_2"/>
    <property type="match status" value="5"/>
</dbReference>
<keyword evidence="7" id="KW-0325">Glycoprotein</keyword>
<dbReference type="AlphaFoldDB" id="A0A6P7Y6H0"/>
<keyword evidence="6" id="KW-0675">Receptor</keyword>
<evidence type="ECO:0000256" key="6">
    <source>
        <dbReference type="ARBA" id="ARBA00023170"/>
    </source>
</evidence>
<dbReference type="SMART" id="SM00202">
    <property type="entry name" value="SR"/>
    <property type="match status" value="5"/>
</dbReference>
<evidence type="ECO:0000256" key="11">
    <source>
        <dbReference type="PROSITE-ProRule" id="PRU00196"/>
    </source>
</evidence>
<dbReference type="KEGG" id="muo:115471028"/>
<protein>
    <recommendedName>
        <fullName evidence="10">Soluble scavenger receptor cysteine-rich domain-containing protein SSC5D</fullName>
    </recommendedName>
</protein>
<keyword evidence="5 11" id="KW-1015">Disulfide bond</keyword>
<feature type="domain" description="SRCR" evidence="12">
    <location>
        <begin position="84"/>
        <end position="184"/>
    </location>
</feature>
<dbReference type="GO" id="GO:0031638">
    <property type="term" value="P:zymogen activation"/>
    <property type="evidence" value="ECO:0007669"/>
    <property type="project" value="TreeGrafter"/>
</dbReference>
<feature type="domain" description="SRCR" evidence="12">
    <location>
        <begin position="21"/>
        <end position="79"/>
    </location>
</feature>
<evidence type="ECO:0000256" key="8">
    <source>
        <dbReference type="ARBA" id="ARBA00058074"/>
    </source>
</evidence>
<dbReference type="InterPro" id="IPR036772">
    <property type="entry name" value="SRCR-like_dom_sf"/>
</dbReference>
<feature type="disulfide bond" evidence="11">
    <location>
        <begin position="347"/>
        <end position="408"/>
    </location>
</feature>
<reference evidence="14" key="1">
    <citation type="submission" date="2025-08" db="UniProtKB">
        <authorList>
            <consortium name="RefSeq"/>
        </authorList>
    </citation>
    <scope>IDENTIFICATION</scope>
</reference>
<dbReference type="FunFam" id="3.10.250.10:FF:000007">
    <property type="entry name" value="Soluble scavenger receptor cysteine-rich domain-containing protein SSC5D"/>
    <property type="match status" value="1"/>
</dbReference>
<feature type="domain" description="SRCR" evidence="12">
    <location>
        <begin position="309"/>
        <end position="409"/>
    </location>
</feature>
<dbReference type="Gene3D" id="3.10.250.10">
    <property type="entry name" value="SRCR-like domain"/>
    <property type="match status" value="5"/>
</dbReference>
<dbReference type="InterPro" id="IPR001190">
    <property type="entry name" value="SRCR"/>
</dbReference>
<dbReference type="FunFam" id="3.10.250.10:FF:000006">
    <property type="entry name" value="neurotrypsin isoform X2"/>
    <property type="match status" value="4"/>
</dbReference>
<sequence length="521" mass="55399">MGAQRYDSSREHTVRDQPQALRLANGEDQCKGRVEVYYNGVWGTVCDIGWDLTDAQVVCRQLGCGSALSAPGNAYYGQDQPQALRLANGEDQCKGRVEVYYNGVWGTVCDIGWDLTDAQVVCRQLGCGSALSAPGNAYYGQGTGSVLLDSVQCTGSEPYLWQCFNGGWATSVCSHCQDASVVCTAATGSSPTQPLDQPQALRLANGEDQCKGRVEVYYNGVWGTVCDIGWDLTDAQVVCRQLGCGSALSAPGNAYYGQGTGSVLLDSVQCTGSEPYLWQCFNGGWATSVCGHARDASAVCSANDSRHALRLANGEDQCRGRVEVYYNGVWGTVCDIGWDLTDAQVVCRQLGCGSALSAPGNAYYGQGTGSVLLDSVQCTGSEPYLWQCFNSGWATSVCRHSRDASAVCSGKWETPMDVRLAGGRSRCSGRVEVYSAGAWGTVCDDGWDLTDASVVCRQLGCGSAVNAPGSAYYGSGVGQVLLSNVYCTSNEAFLTACLYQSWDKHSCDHSQDASVICSQSF</sequence>
<name>A0A6P7Y6H0_9AMPH</name>